<dbReference type="RefSeq" id="WP_157532784.1">
    <property type="nucleotide sequence ID" value="NZ_ARYM01000012.1"/>
</dbReference>
<sequence>MKLSHLQAASAAAALCMVVACATPPPPPPPASLSFDGAAGCTQNIEAHTAQTVTIKKRQRAGTLSIIAGPETACQVVNETKLPYVLYKLPGSVEISTIQAGGVFEAKRLFASEVVTLDAELAPVRTFGPEAFLQRGGTWSVFFPSRANERYVLIRANPDLIGKAYLFTEQPANPAETQIGTAADAGPKTEYSYGGYVFARVFLEEPAAVGPKEQ</sequence>
<reference evidence="2 3" key="1">
    <citation type="journal article" date="2014" name="Antonie Van Leeuwenhoek">
        <title>Hyphomonas beringensis sp. nov. and Hyphomonas chukchiensis sp. nov., isolated from surface seawater of the Bering Sea and Chukchi Sea.</title>
        <authorList>
            <person name="Li C."/>
            <person name="Lai Q."/>
            <person name="Li G."/>
            <person name="Dong C."/>
            <person name="Wang J."/>
            <person name="Liao Y."/>
            <person name="Shao Z."/>
        </authorList>
    </citation>
    <scope>NUCLEOTIDE SEQUENCE [LARGE SCALE GENOMIC DNA]</scope>
    <source>
        <strain evidence="2 3">PS728</strain>
    </source>
</reference>
<feature type="chain" id="PRO_5001619141" description="Lipoprotein" evidence="1">
    <location>
        <begin position="23"/>
        <end position="214"/>
    </location>
</feature>
<evidence type="ECO:0000313" key="2">
    <source>
        <dbReference type="EMBL" id="KCZ98181.1"/>
    </source>
</evidence>
<dbReference type="EMBL" id="ARYM01000012">
    <property type="protein sequence ID" value="KCZ98181.1"/>
    <property type="molecule type" value="Genomic_DNA"/>
</dbReference>
<comment type="caution">
    <text evidence="2">The sequence shown here is derived from an EMBL/GenBank/DDBJ whole genome shotgun (WGS) entry which is preliminary data.</text>
</comment>
<keyword evidence="1" id="KW-0732">Signal</keyword>
<dbReference type="PROSITE" id="PS51257">
    <property type="entry name" value="PROKAR_LIPOPROTEIN"/>
    <property type="match status" value="1"/>
</dbReference>
<dbReference type="PATRIC" id="fig|1280954.3.peg.2286"/>
<feature type="signal peptide" evidence="1">
    <location>
        <begin position="1"/>
        <end position="22"/>
    </location>
</feature>
<dbReference type="Proteomes" id="UP000027100">
    <property type="component" value="Unassembled WGS sequence"/>
</dbReference>
<gene>
    <name evidence="2" type="ORF">HPO_11279</name>
</gene>
<evidence type="ECO:0000313" key="3">
    <source>
        <dbReference type="Proteomes" id="UP000027100"/>
    </source>
</evidence>
<dbReference type="STRING" id="1280954.HPO_11279"/>
<evidence type="ECO:0008006" key="4">
    <source>
        <dbReference type="Google" id="ProtNLM"/>
    </source>
</evidence>
<proteinExistence type="predicted"/>
<organism evidence="2 3">
    <name type="scientific">Hyphomonas polymorpha PS728</name>
    <dbReference type="NCBI Taxonomy" id="1280954"/>
    <lineage>
        <taxon>Bacteria</taxon>
        <taxon>Pseudomonadati</taxon>
        <taxon>Pseudomonadota</taxon>
        <taxon>Alphaproteobacteria</taxon>
        <taxon>Hyphomonadales</taxon>
        <taxon>Hyphomonadaceae</taxon>
        <taxon>Hyphomonas</taxon>
    </lineage>
</organism>
<accession>A0A062VJB6</accession>
<protein>
    <recommendedName>
        <fullName evidence="4">Lipoprotein</fullName>
    </recommendedName>
</protein>
<evidence type="ECO:0000256" key="1">
    <source>
        <dbReference type="SAM" id="SignalP"/>
    </source>
</evidence>
<dbReference type="AlphaFoldDB" id="A0A062VJB6"/>
<name>A0A062VJB6_9PROT</name>
<keyword evidence="3" id="KW-1185">Reference proteome</keyword>